<reference evidence="2" key="1">
    <citation type="submission" date="2014-09" db="EMBL/GenBank/DDBJ databases">
        <authorList>
            <person name="Magalhaes I.L.F."/>
            <person name="Oliveira U."/>
            <person name="Santos F.R."/>
            <person name="Vidigal T.H.D.A."/>
            <person name="Brescovit A.D."/>
            <person name="Santos A.J."/>
        </authorList>
    </citation>
    <scope>NUCLEOTIDE SEQUENCE</scope>
    <source>
        <tissue evidence="2">Shoot tissue taken approximately 20 cm above the soil surface</tissue>
    </source>
</reference>
<feature type="transmembrane region" description="Helical" evidence="1">
    <location>
        <begin position="20"/>
        <end position="40"/>
    </location>
</feature>
<protein>
    <submittedName>
        <fullName evidence="2">Uncharacterized protein</fullName>
    </submittedName>
</protein>
<evidence type="ECO:0000256" key="1">
    <source>
        <dbReference type="SAM" id="Phobius"/>
    </source>
</evidence>
<keyword evidence="1" id="KW-0812">Transmembrane</keyword>
<dbReference type="EMBL" id="GBRH01183406">
    <property type="protein sequence ID" value="JAE14490.1"/>
    <property type="molecule type" value="Transcribed_RNA"/>
</dbReference>
<keyword evidence="1" id="KW-1133">Transmembrane helix</keyword>
<dbReference type="AlphaFoldDB" id="A0A0A9FNV6"/>
<keyword evidence="1" id="KW-0472">Membrane</keyword>
<evidence type="ECO:0000313" key="2">
    <source>
        <dbReference type="EMBL" id="JAE14490.1"/>
    </source>
</evidence>
<sequence>MLAMSDQLIIIVGRLLISKFIITEIMVHIKILFIFSINIITKVAIY</sequence>
<organism evidence="2">
    <name type="scientific">Arundo donax</name>
    <name type="common">Giant reed</name>
    <name type="synonym">Donax arundinaceus</name>
    <dbReference type="NCBI Taxonomy" id="35708"/>
    <lineage>
        <taxon>Eukaryota</taxon>
        <taxon>Viridiplantae</taxon>
        <taxon>Streptophyta</taxon>
        <taxon>Embryophyta</taxon>
        <taxon>Tracheophyta</taxon>
        <taxon>Spermatophyta</taxon>
        <taxon>Magnoliopsida</taxon>
        <taxon>Liliopsida</taxon>
        <taxon>Poales</taxon>
        <taxon>Poaceae</taxon>
        <taxon>PACMAD clade</taxon>
        <taxon>Arundinoideae</taxon>
        <taxon>Arundineae</taxon>
        <taxon>Arundo</taxon>
    </lineage>
</organism>
<proteinExistence type="predicted"/>
<name>A0A0A9FNV6_ARUDO</name>
<reference evidence="2" key="2">
    <citation type="journal article" date="2015" name="Data Brief">
        <title>Shoot transcriptome of the giant reed, Arundo donax.</title>
        <authorList>
            <person name="Barrero R.A."/>
            <person name="Guerrero F.D."/>
            <person name="Moolhuijzen P."/>
            <person name="Goolsby J.A."/>
            <person name="Tidwell J."/>
            <person name="Bellgard S.E."/>
            <person name="Bellgard M.I."/>
        </authorList>
    </citation>
    <scope>NUCLEOTIDE SEQUENCE</scope>
    <source>
        <tissue evidence="2">Shoot tissue taken approximately 20 cm above the soil surface</tissue>
    </source>
</reference>
<accession>A0A0A9FNV6</accession>